<dbReference type="EMBL" id="JAXCLA010000007">
    <property type="protein sequence ID" value="MDY0746945.1"/>
    <property type="molecule type" value="Genomic_DNA"/>
</dbReference>
<comment type="caution">
    <text evidence="6">The sequence shown here is derived from an EMBL/GenBank/DDBJ whole genome shotgun (WGS) entry which is preliminary data.</text>
</comment>
<organism evidence="6 7">
    <name type="scientific">Roseateles agri</name>
    <dbReference type="NCBI Taxonomy" id="3098619"/>
    <lineage>
        <taxon>Bacteria</taxon>
        <taxon>Pseudomonadati</taxon>
        <taxon>Pseudomonadota</taxon>
        <taxon>Betaproteobacteria</taxon>
        <taxon>Burkholderiales</taxon>
        <taxon>Sphaerotilaceae</taxon>
        <taxon>Roseateles</taxon>
    </lineage>
</organism>
<dbReference type="RefSeq" id="WP_320424916.1">
    <property type="nucleotide sequence ID" value="NZ_JAXCLA010000007.1"/>
</dbReference>
<name>A0ABU5DKW5_9BURK</name>
<reference evidence="6 7" key="1">
    <citation type="submission" date="2023-11" db="EMBL/GenBank/DDBJ databases">
        <title>Paucibacter sp. nov., isolated from fresh soil in Korea.</title>
        <authorList>
            <person name="Le N.T.T."/>
        </authorList>
    </citation>
    <scope>NUCLEOTIDE SEQUENCE [LARGE SCALE GENOMIC DNA]</scope>
    <source>
        <strain evidence="6 7">R3-3</strain>
    </source>
</reference>
<comment type="subunit">
    <text evidence="3">Homotetramer.</text>
</comment>
<evidence type="ECO:0000256" key="3">
    <source>
        <dbReference type="ARBA" id="ARBA00011881"/>
    </source>
</evidence>
<dbReference type="InterPro" id="IPR015421">
    <property type="entry name" value="PyrdxlP-dep_Trfase_major"/>
</dbReference>
<dbReference type="Pfam" id="PF01212">
    <property type="entry name" value="Beta_elim_lyase"/>
    <property type="match status" value="1"/>
</dbReference>
<evidence type="ECO:0000256" key="2">
    <source>
        <dbReference type="ARBA" id="ARBA00006966"/>
    </source>
</evidence>
<comment type="cofactor">
    <cofactor evidence="1">
        <name>pyridoxal 5'-phosphate</name>
        <dbReference type="ChEBI" id="CHEBI:597326"/>
    </cofactor>
</comment>
<dbReference type="InterPro" id="IPR001597">
    <property type="entry name" value="ArAA_b-elim_lyase/Thr_aldolase"/>
</dbReference>
<evidence type="ECO:0000313" key="7">
    <source>
        <dbReference type="Proteomes" id="UP001285263"/>
    </source>
</evidence>
<protein>
    <submittedName>
        <fullName evidence="6">Beta-eliminating lyase-related protein</fullName>
    </submittedName>
</protein>
<dbReference type="Gene3D" id="3.40.640.10">
    <property type="entry name" value="Type I PLP-dependent aspartate aminotransferase-like (Major domain)"/>
    <property type="match status" value="1"/>
</dbReference>
<dbReference type="Gene3D" id="3.90.1150.10">
    <property type="entry name" value="Aspartate Aminotransferase, domain 1"/>
    <property type="match status" value="1"/>
</dbReference>
<gene>
    <name evidence="6" type="ORF">SNE35_20700</name>
</gene>
<evidence type="ECO:0000256" key="1">
    <source>
        <dbReference type="ARBA" id="ARBA00001933"/>
    </source>
</evidence>
<dbReference type="InterPro" id="IPR015422">
    <property type="entry name" value="PyrdxlP-dep_Trfase_small"/>
</dbReference>
<sequence length="368" mass="40298">MNARLAQTQALRRQCTLTLPGFRSLNPAEEFEALARWCAQRGGAEADVYGEGGLAAEFEQRIATLLGKPAAVFMPSGVMAQLISLRLHAERARLDRFGMPPNAHLALHEREAPQALFGLHGVPVGSRIQPLRVEDLAAVKEPLAALLVELPMREAGGLLPTWDELQALKARAAEMRLPLHLDGARLWQCRAYYDGRTFAEIAAGFESVYVSVYKDIGGISGALLAGGEDFIAQARVWLRRMGGNLYQQTAMVASAMMRFDERLAMMDACHRRALELAEVFAALPGVRVNPRRPQANMFHLHVDAPAEALNAARDAIAEEERAWLFGAARPMEVQGFSVIELSVGDNLLALDDATVARLFGRLLARARA</sequence>
<comment type="similarity">
    <text evidence="2">Belongs to the threonine aldolase family.</text>
</comment>
<dbReference type="PANTHER" id="PTHR48097">
    <property type="entry name" value="L-THREONINE ALDOLASE-RELATED"/>
    <property type="match status" value="1"/>
</dbReference>
<evidence type="ECO:0000256" key="4">
    <source>
        <dbReference type="ARBA" id="ARBA00022898"/>
    </source>
</evidence>
<feature type="domain" description="Aromatic amino acid beta-eliminating lyase/threonine aldolase" evidence="5">
    <location>
        <begin position="46"/>
        <end position="301"/>
    </location>
</feature>
<keyword evidence="4" id="KW-0663">Pyridoxal phosphate</keyword>
<accession>A0ABU5DKW5</accession>
<dbReference type="Proteomes" id="UP001285263">
    <property type="component" value="Unassembled WGS sequence"/>
</dbReference>
<dbReference type="SUPFAM" id="SSF53383">
    <property type="entry name" value="PLP-dependent transferases"/>
    <property type="match status" value="1"/>
</dbReference>
<keyword evidence="7" id="KW-1185">Reference proteome</keyword>
<proteinExistence type="inferred from homology"/>
<dbReference type="PANTHER" id="PTHR48097:SF9">
    <property type="entry name" value="L-THREONINE ALDOLASE"/>
    <property type="match status" value="1"/>
</dbReference>
<dbReference type="InterPro" id="IPR015424">
    <property type="entry name" value="PyrdxlP-dep_Trfase"/>
</dbReference>
<dbReference type="GO" id="GO:0016829">
    <property type="term" value="F:lyase activity"/>
    <property type="evidence" value="ECO:0007669"/>
    <property type="project" value="UniProtKB-KW"/>
</dbReference>
<evidence type="ECO:0000259" key="5">
    <source>
        <dbReference type="Pfam" id="PF01212"/>
    </source>
</evidence>
<evidence type="ECO:0000313" key="6">
    <source>
        <dbReference type="EMBL" id="MDY0746945.1"/>
    </source>
</evidence>
<keyword evidence="6" id="KW-0456">Lyase</keyword>